<evidence type="ECO:0000256" key="2">
    <source>
        <dbReference type="ARBA" id="ARBA00022448"/>
    </source>
</evidence>
<dbReference type="Gene3D" id="1.10.3720.10">
    <property type="entry name" value="MetI-like"/>
    <property type="match status" value="1"/>
</dbReference>
<feature type="transmembrane region" description="Helical" evidence="7">
    <location>
        <begin position="300"/>
        <end position="320"/>
    </location>
</feature>
<dbReference type="InterPro" id="IPR000515">
    <property type="entry name" value="MetI-like"/>
</dbReference>
<feature type="transmembrane region" description="Helical" evidence="7">
    <location>
        <begin position="39"/>
        <end position="65"/>
    </location>
</feature>
<evidence type="ECO:0000256" key="1">
    <source>
        <dbReference type="ARBA" id="ARBA00004651"/>
    </source>
</evidence>
<dbReference type="GO" id="GO:0005886">
    <property type="term" value="C:plasma membrane"/>
    <property type="evidence" value="ECO:0007669"/>
    <property type="project" value="UniProtKB-SubCell"/>
</dbReference>
<sequence length="328" mass="35858">MATAIPSAGPTTSGVSASAPTDRLALGGPARHKSKNQMLAWLFLAPYLVLFGVFGLLPLVLGLWISLHAWDFTLPGKPFVGLENYTELFDPGSVSFEPFWNGMQATGLFTLLSVPLLIVVPLAVALAMNQNFRGRNAFRAVFFAPYVLGVAVVGVLWRFLLDTNIGVVNYVAGLVGLPDKIAWLSSLPAAWVALVGVTVWWTLGFNAVIFLAGLQDLPKEQYEAAELDGAGRWARFTHVTIPGLRPVLNFVLLITIIASANMFGQSYIMTRGQPGQETRTAIYYITETGLRNFQMGEATAASWVLTVFLMLLSAVIFWLFRDRDRSKA</sequence>
<keyword evidence="3" id="KW-1003">Cell membrane</keyword>
<keyword evidence="5 7" id="KW-1133">Transmembrane helix</keyword>
<dbReference type="InterPro" id="IPR051393">
    <property type="entry name" value="ABC_transporter_permease"/>
</dbReference>
<dbReference type="AlphaFoldDB" id="A0A6J4MQ00"/>
<feature type="region of interest" description="Disordered" evidence="8">
    <location>
        <begin position="1"/>
        <end position="20"/>
    </location>
</feature>
<dbReference type="PROSITE" id="PS50928">
    <property type="entry name" value="ABC_TM1"/>
    <property type="match status" value="1"/>
</dbReference>
<name>A0A6J4MQ00_9ACTN</name>
<dbReference type="PANTHER" id="PTHR30193">
    <property type="entry name" value="ABC TRANSPORTER PERMEASE PROTEIN"/>
    <property type="match status" value="1"/>
</dbReference>
<proteinExistence type="inferred from homology"/>
<evidence type="ECO:0000313" key="10">
    <source>
        <dbReference type="EMBL" id="CAA9365632.1"/>
    </source>
</evidence>
<dbReference type="SUPFAM" id="SSF161098">
    <property type="entry name" value="MetI-like"/>
    <property type="match status" value="1"/>
</dbReference>
<keyword evidence="2 7" id="KW-0813">Transport</keyword>
<comment type="subcellular location">
    <subcellularLocation>
        <location evidence="1 7">Cell membrane</location>
        <topology evidence="1 7">Multi-pass membrane protein</topology>
    </subcellularLocation>
</comment>
<feature type="transmembrane region" description="Helical" evidence="7">
    <location>
        <begin position="181"/>
        <end position="214"/>
    </location>
</feature>
<dbReference type="CDD" id="cd06261">
    <property type="entry name" value="TM_PBP2"/>
    <property type="match status" value="1"/>
</dbReference>
<gene>
    <name evidence="10" type="ORF">AVDCRST_MAG36-3052</name>
</gene>
<dbReference type="PANTHER" id="PTHR30193:SF41">
    <property type="entry name" value="DIACETYLCHITOBIOSE UPTAKE SYSTEM PERMEASE PROTEIN NGCF"/>
    <property type="match status" value="1"/>
</dbReference>
<keyword evidence="6 7" id="KW-0472">Membrane</keyword>
<evidence type="ECO:0000256" key="8">
    <source>
        <dbReference type="SAM" id="MobiDB-lite"/>
    </source>
</evidence>
<dbReference type="Pfam" id="PF00528">
    <property type="entry name" value="BPD_transp_1"/>
    <property type="match status" value="1"/>
</dbReference>
<feature type="transmembrane region" description="Helical" evidence="7">
    <location>
        <begin position="247"/>
        <end position="268"/>
    </location>
</feature>
<dbReference type="InterPro" id="IPR035906">
    <property type="entry name" value="MetI-like_sf"/>
</dbReference>
<evidence type="ECO:0000256" key="3">
    <source>
        <dbReference type="ARBA" id="ARBA00022475"/>
    </source>
</evidence>
<feature type="compositionally biased region" description="Polar residues" evidence="8">
    <location>
        <begin position="9"/>
        <end position="19"/>
    </location>
</feature>
<evidence type="ECO:0000256" key="4">
    <source>
        <dbReference type="ARBA" id="ARBA00022692"/>
    </source>
</evidence>
<evidence type="ECO:0000256" key="6">
    <source>
        <dbReference type="ARBA" id="ARBA00023136"/>
    </source>
</evidence>
<reference evidence="10" key="1">
    <citation type="submission" date="2020-02" db="EMBL/GenBank/DDBJ databases">
        <authorList>
            <person name="Meier V. D."/>
        </authorList>
    </citation>
    <scope>NUCLEOTIDE SEQUENCE</scope>
    <source>
        <strain evidence="10">AVDCRST_MAG36</strain>
    </source>
</reference>
<organism evidence="10">
    <name type="scientific">uncultured Nocardioidaceae bacterium</name>
    <dbReference type="NCBI Taxonomy" id="253824"/>
    <lineage>
        <taxon>Bacteria</taxon>
        <taxon>Bacillati</taxon>
        <taxon>Actinomycetota</taxon>
        <taxon>Actinomycetes</taxon>
        <taxon>Propionibacteriales</taxon>
        <taxon>Nocardioidaceae</taxon>
        <taxon>environmental samples</taxon>
    </lineage>
</organism>
<protein>
    <submittedName>
        <fullName evidence="10">ABC transporter, permease protein 1 (Cluster 1, maltose/g3p/polyamine/iron)</fullName>
    </submittedName>
</protein>
<comment type="similarity">
    <text evidence="7">Belongs to the binding-protein-dependent transport system permease family.</text>
</comment>
<evidence type="ECO:0000256" key="7">
    <source>
        <dbReference type="RuleBase" id="RU363032"/>
    </source>
</evidence>
<feature type="domain" description="ABC transmembrane type-1" evidence="9">
    <location>
        <begin position="103"/>
        <end position="316"/>
    </location>
</feature>
<feature type="transmembrane region" description="Helical" evidence="7">
    <location>
        <begin position="140"/>
        <end position="161"/>
    </location>
</feature>
<dbReference type="GO" id="GO:0055085">
    <property type="term" value="P:transmembrane transport"/>
    <property type="evidence" value="ECO:0007669"/>
    <property type="project" value="InterPro"/>
</dbReference>
<feature type="transmembrane region" description="Helical" evidence="7">
    <location>
        <begin position="108"/>
        <end position="128"/>
    </location>
</feature>
<dbReference type="EMBL" id="CADCUH010000193">
    <property type="protein sequence ID" value="CAA9365632.1"/>
    <property type="molecule type" value="Genomic_DNA"/>
</dbReference>
<accession>A0A6J4MQ00</accession>
<evidence type="ECO:0000256" key="5">
    <source>
        <dbReference type="ARBA" id="ARBA00022989"/>
    </source>
</evidence>
<evidence type="ECO:0000259" key="9">
    <source>
        <dbReference type="PROSITE" id="PS50928"/>
    </source>
</evidence>
<keyword evidence="4 7" id="KW-0812">Transmembrane</keyword>